<keyword evidence="7" id="KW-1185">Reference proteome</keyword>
<dbReference type="CDD" id="cd19071">
    <property type="entry name" value="AKR_AKR1-5-like"/>
    <property type="match status" value="1"/>
</dbReference>
<dbReference type="PIRSF" id="PIRSF000097">
    <property type="entry name" value="AKR"/>
    <property type="match status" value="1"/>
</dbReference>
<dbReference type="InterPro" id="IPR036812">
    <property type="entry name" value="NAD(P)_OxRdtase_dom_sf"/>
</dbReference>
<dbReference type="InterPro" id="IPR023210">
    <property type="entry name" value="NADP_OxRdtase_dom"/>
</dbReference>
<feature type="domain" description="NADP-dependent oxidoreductase" evidence="5">
    <location>
        <begin position="35"/>
        <end position="300"/>
    </location>
</feature>
<dbReference type="InterPro" id="IPR018170">
    <property type="entry name" value="Aldo/ket_reductase_CS"/>
</dbReference>
<evidence type="ECO:0000256" key="3">
    <source>
        <dbReference type="PIRSR" id="PIRSR000097-2"/>
    </source>
</evidence>
<protein>
    <submittedName>
        <fullName evidence="6">Putative oxidoreductase</fullName>
    </submittedName>
</protein>
<evidence type="ECO:0000256" key="2">
    <source>
        <dbReference type="PIRSR" id="PIRSR000097-1"/>
    </source>
</evidence>
<dbReference type="SUPFAM" id="SSF51430">
    <property type="entry name" value="NAD(P)-linked oxidoreductase"/>
    <property type="match status" value="1"/>
</dbReference>
<evidence type="ECO:0000256" key="4">
    <source>
        <dbReference type="PIRSR" id="PIRSR000097-3"/>
    </source>
</evidence>
<dbReference type="Pfam" id="PF00248">
    <property type="entry name" value="Aldo_ket_red"/>
    <property type="match status" value="1"/>
</dbReference>
<dbReference type="PRINTS" id="PR00069">
    <property type="entry name" value="ALDKETRDTASE"/>
</dbReference>
<dbReference type="PANTHER" id="PTHR43827:SF13">
    <property type="entry name" value="ALDO_KETO REDUCTASE FAMILY PROTEIN"/>
    <property type="match status" value="1"/>
</dbReference>
<accession>A0A8T9C1X6</accession>
<dbReference type="GO" id="GO:0016491">
    <property type="term" value="F:oxidoreductase activity"/>
    <property type="evidence" value="ECO:0007669"/>
    <property type="project" value="UniProtKB-KW"/>
</dbReference>
<sequence length="313" mass="35188">MEYKLTLEPTLPLPNSTIQIPLLGFGVYNSHGEACIESIHTALKAGYRHIDTAQYEQRSFQTHSPFFLAVKTYSSTAHRSYENETEVGAAITSSGIPRSELFITSKIRVPAADGAQDHYSSVLESIQRIDPGPNGYVDLFLIHSPKPPADVRRDVWFALGKLLAEGKVRSIGVSNWDVSRIEEMKSWGERPGAVWPPMVNQIELHPFCQQKEIVSYCRLHDIVLEAYCPLVRNQRADDPILLALAKRHKKATTQILIRYCLQKGWVPLPRSSTASRIEQNRDVYCFELTEEDMAALDGLDEGSEGAIVWAVHE</sequence>
<dbReference type="AlphaFoldDB" id="A0A8T9C1X6"/>
<dbReference type="EMBL" id="QGMK01000880">
    <property type="protein sequence ID" value="TVY76034.1"/>
    <property type="molecule type" value="Genomic_DNA"/>
</dbReference>
<dbReference type="PANTHER" id="PTHR43827">
    <property type="entry name" value="2,5-DIKETO-D-GLUCONIC ACID REDUCTASE"/>
    <property type="match status" value="1"/>
</dbReference>
<reference evidence="6 7" key="1">
    <citation type="submission" date="2018-05" db="EMBL/GenBank/DDBJ databases">
        <title>Genome sequencing and assembly of the regulated plant pathogen Lachnellula willkommii and related sister species for the development of diagnostic species identification markers.</title>
        <authorList>
            <person name="Giroux E."/>
            <person name="Bilodeau G."/>
        </authorList>
    </citation>
    <scope>NUCLEOTIDE SEQUENCE [LARGE SCALE GENOMIC DNA]</scope>
    <source>
        <strain evidence="6 7">CBS 268.59</strain>
    </source>
</reference>
<comment type="caution">
    <text evidence="6">The sequence shown here is derived from an EMBL/GenBank/DDBJ whole genome shotgun (WGS) entry which is preliminary data.</text>
</comment>
<dbReference type="PROSITE" id="PS00063">
    <property type="entry name" value="ALDOKETO_REDUCTASE_3"/>
    <property type="match status" value="1"/>
</dbReference>
<feature type="site" description="Lowers pKa of active site Tyr" evidence="4">
    <location>
        <position position="106"/>
    </location>
</feature>
<evidence type="ECO:0000313" key="6">
    <source>
        <dbReference type="EMBL" id="TVY76034.1"/>
    </source>
</evidence>
<dbReference type="Gene3D" id="3.20.20.100">
    <property type="entry name" value="NADP-dependent oxidoreductase domain"/>
    <property type="match status" value="1"/>
</dbReference>
<keyword evidence="1" id="KW-0560">Oxidoreductase</keyword>
<feature type="active site" description="Proton donor" evidence="2">
    <location>
        <position position="81"/>
    </location>
</feature>
<name>A0A8T9C1X6_9HELO</name>
<evidence type="ECO:0000259" key="5">
    <source>
        <dbReference type="Pfam" id="PF00248"/>
    </source>
</evidence>
<evidence type="ECO:0000313" key="7">
    <source>
        <dbReference type="Proteomes" id="UP000469558"/>
    </source>
</evidence>
<dbReference type="InterPro" id="IPR020471">
    <property type="entry name" value="AKR"/>
</dbReference>
<proteinExistence type="predicted"/>
<gene>
    <name evidence="6" type="ORF">LSUE1_G007788</name>
</gene>
<evidence type="ECO:0000256" key="1">
    <source>
        <dbReference type="ARBA" id="ARBA00023002"/>
    </source>
</evidence>
<organism evidence="6 7">
    <name type="scientific">Lachnellula suecica</name>
    <dbReference type="NCBI Taxonomy" id="602035"/>
    <lineage>
        <taxon>Eukaryota</taxon>
        <taxon>Fungi</taxon>
        <taxon>Dikarya</taxon>
        <taxon>Ascomycota</taxon>
        <taxon>Pezizomycotina</taxon>
        <taxon>Leotiomycetes</taxon>
        <taxon>Helotiales</taxon>
        <taxon>Lachnaceae</taxon>
        <taxon>Lachnellula</taxon>
    </lineage>
</organism>
<dbReference type="OrthoDB" id="416253at2759"/>
<feature type="binding site" evidence="3">
    <location>
        <position position="143"/>
    </location>
    <ligand>
        <name>substrate</name>
    </ligand>
</feature>
<dbReference type="Proteomes" id="UP000469558">
    <property type="component" value="Unassembled WGS sequence"/>
</dbReference>